<dbReference type="EMBL" id="MU856115">
    <property type="protein sequence ID" value="KAK3897614.1"/>
    <property type="molecule type" value="Genomic_DNA"/>
</dbReference>
<dbReference type="AlphaFoldDB" id="A0AAN6MCH1"/>
<comment type="caution">
    <text evidence="1">The sequence shown here is derived from an EMBL/GenBank/DDBJ whole genome shotgun (WGS) entry which is preliminary data.</text>
</comment>
<reference evidence="1" key="1">
    <citation type="journal article" date="2023" name="Mol. Phylogenet. Evol.">
        <title>Genome-scale phylogeny and comparative genomics of the fungal order Sordariales.</title>
        <authorList>
            <person name="Hensen N."/>
            <person name="Bonometti L."/>
            <person name="Westerberg I."/>
            <person name="Brannstrom I.O."/>
            <person name="Guillou S."/>
            <person name="Cros-Aarteil S."/>
            <person name="Calhoun S."/>
            <person name="Haridas S."/>
            <person name="Kuo A."/>
            <person name="Mondo S."/>
            <person name="Pangilinan J."/>
            <person name="Riley R."/>
            <person name="LaButti K."/>
            <person name="Andreopoulos B."/>
            <person name="Lipzen A."/>
            <person name="Chen C."/>
            <person name="Yan M."/>
            <person name="Daum C."/>
            <person name="Ng V."/>
            <person name="Clum A."/>
            <person name="Steindorff A."/>
            <person name="Ohm R.A."/>
            <person name="Martin F."/>
            <person name="Silar P."/>
            <person name="Natvig D.O."/>
            <person name="Lalanne C."/>
            <person name="Gautier V."/>
            <person name="Ament-Velasquez S.L."/>
            <person name="Kruys A."/>
            <person name="Hutchinson M.I."/>
            <person name="Powell A.J."/>
            <person name="Barry K."/>
            <person name="Miller A.N."/>
            <person name="Grigoriev I.V."/>
            <person name="Debuchy R."/>
            <person name="Gladieux P."/>
            <person name="Hiltunen Thoren M."/>
            <person name="Johannesson H."/>
        </authorList>
    </citation>
    <scope>NUCLEOTIDE SEQUENCE</scope>
    <source>
        <strain evidence="1">CBS 103.79</strain>
    </source>
</reference>
<name>A0AAN6MCH1_9PEZI</name>
<feature type="non-terminal residue" evidence="1">
    <location>
        <position position="120"/>
    </location>
</feature>
<evidence type="ECO:0000313" key="1">
    <source>
        <dbReference type="EMBL" id="KAK3897614.1"/>
    </source>
</evidence>
<accession>A0AAN6MCH1</accession>
<sequence>MESFGPMSLVCSSLRQRPAWASTATHLLQSDGRRWRETHLGGTHDIALSIPTPHSETYQPLRLLLLSSSDLTTPDTLARIQHLHSTDPNAMLLFLLDQTTITTNPHQTALQSFMNLNITY</sequence>
<dbReference type="Proteomes" id="UP001303889">
    <property type="component" value="Unassembled WGS sequence"/>
</dbReference>
<gene>
    <name evidence="1" type="ORF">C8A05DRAFT_19657</name>
</gene>
<protein>
    <submittedName>
        <fullName evidence="1">Uncharacterized protein</fullName>
    </submittedName>
</protein>
<keyword evidence="2" id="KW-1185">Reference proteome</keyword>
<reference evidence="1" key="2">
    <citation type="submission" date="2023-05" db="EMBL/GenBank/DDBJ databases">
        <authorList>
            <consortium name="Lawrence Berkeley National Laboratory"/>
            <person name="Steindorff A."/>
            <person name="Hensen N."/>
            <person name="Bonometti L."/>
            <person name="Westerberg I."/>
            <person name="Brannstrom I.O."/>
            <person name="Guillou S."/>
            <person name="Cros-Aarteil S."/>
            <person name="Calhoun S."/>
            <person name="Haridas S."/>
            <person name="Kuo A."/>
            <person name="Mondo S."/>
            <person name="Pangilinan J."/>
            <person name="Riley R."/>
            <person name="Labutti K."/>
            <person name="Andreopoulos B."/>
            <person name="Lipzen A."/>
            <person name="Chen C."/>
            <person name="Yanf M."/>
            <person name="Daum C."/>
            <person name="Ng V."/>
            <person name="Clum A."/>
            <person name="Ohm R."/>
            <person name="Martin F."/>
            <person name="Silar P."/>
            <person name="Natvig D."/>
            <person name="Lalanne C."/>
            <person name="Gautier V."/>
            <person name="Ament-Velasquez S.L."/>
            <person name="Kruys A."/>
            <person name="Hutchinson M.I."/>
            <person name="Powell A.J."/>
            <person name="Barry K."/>
            <person name="Miller A.N."/>
            <person name="Grigoriev I.V."/>
            <person name="Debuchy R."/>
            <person name="Gladieux P."/>
            <person name="Thoren M.H."/>
            <person name="Johannesson H."/>
        </authorList>
    </citation>
    <scope>NUCLEOTIDE SEQUENCE</scope>
    <source>
        <strain evidence="1">CBS 103.79</strain>
    </source>
</reference>
<proteinExistence type="predicted"/>
<organism evidence="1 2">
    <name type="scientific">Staphylotrichum tortipilum</name>
    <dbReference type="NCBI Taxonomy" id="2831512"/>
    <lineage>
        <taxon>Eukaryota</taxon>
        <taxon>Fungi</taxon>
        <taxon>Dikarya</taxon>
        <taxon>Ascomycota</taxon>
        <taxon>Pezizomycotina</taxon>
        <taxon>Sordariomycetes</taxon>
        <taxon>Sordariomycetidae</taxon>
        <taxon>Sordariales</taxon>
        <taxon>Chaetomiaceae</taxon>
        <taxon>Staphylotrichum</taxon>
    </lineage>
</organism>
<evidence type="ECO:0000313" key="2">
    <source>
        <dbReference type="Proteomes" id="UP001303889"/>
    </source>
</evidence>